<comment type="caution">
    <text evidence="3">The sequence shown here is derived from an EMBL/GenBank/DDBJ whole genome shotgun (WGS) entry which is preliminary data.</text>
</comment>
<dbReference type="RefSeq" id="WP_040882371.1">
    <property type="nucleotide sequence ID" value="NZ_AP028878.1"/>
</dbReference>
<feature type="signal peptide" evidence="1">
    <location>
        <begin position="1"/>
        <end position="22"/>
    </location>
</feature>
<dbReference type="InterPro" id="IPR013424">
    <property type="entry name" value="Ice-binding_C"/>
</dbReference>
<dbReference type="STRING" id="626887.J057_09741"/>
<dbReference type="NCBIfam" id="NF038125">
    <property type="entry name" value="PEP_CTERM_THxN"/>
    <property type="match status" value="1"/>
</dbReference>
<evidence type="ECO:0000313" key="3">
    <source>
        <dbReference type="EMBL" id="ENO15625.2"/>
    </source>
</evidence>
<organism evidence="3 4">
    <name type="scientific">Marinobacter nanhaiticus D15-8W</name>
    <dbReference type="NCBI Taxonomy" id="626887"/>
    <lineage>
        <taxon>Bacteria</taxon>
        <taxon>Pseudomonadati</taxon>
        <taxon>Pseudomonadota</taxon>
        <taxon>Gammaproteobacteria</taxon>
        <taxon>Pseudomonadales</taxon>
        <taxon>Marinobacteraceae</taxon>
        <taxon>Marinobacter</taxon>
    </lineage>
</organism>
<evidence type="ECO:0000259" key="2">
    <source>
        <dbReference type="Pfam" id="PF07589"/>
    </source>
</evidence>
<feature type="domain" description="Ice-binding protein C-terminal" evidence="2">
    <location>
        <begin position="225"/>
        <end position="247"/>
    </location>
</feature>
<sequence>MKIIKSCVSAVAASIFSVGALAFPVDLDSVSGQWINASGGMYVSGEGTNQIRWGAGQKQSGYDFVGNSSLPQSITDSSPFILGEFTHRNHPIGEYSAIDSVELDIYASFSNDDGSVATGPFTFLFDHNETENNAAVTQHCGNWDFICYFLSALYGNKGSYTTHDGPVDDIVKVIFDTSVESSEFTLGNSIYSLSLLGFEGNANELDTAENEMTSINLIASLNVRSVPEPGTVALLGMGLLGMGLVRRRSKA</sequence>
<name>N6VZB1_9GAMM</name>
<feature type="chain" id="PRO_5016789635" evidence="1">
    <location>
        <begin position="23"/>
        <end position="251"/>
    </location>
</feature>
<accession>N6VZB1</accession>
<keyword evidence="1" id="KW-0732">Signal</keyword>
<proteinExistence type="predicted"/>
<dbReference type="InterPro" id="IPR047995">
    <property type="entry name" value="Choice_anch_K"/>
</dbReference>
<dbReference type="Proteomes" id="UP000013165">
    <property type="component" value="Unassembled WGS sequence"/>
</dbReference>
<dbReference type="Pfam" id="PF07589">
    <property type="entry name" value="PEP-CTERM"/>
    <property type="match status" value="1"/>
</dbReference>
<gene>
    <name evidence="3" type="ORF">J057_09741</name>
</gene>
<dbReference type="AlphaFoldDB" id="N6VZB1"/>
<reference evidence="3 4" key="1">
    <citation type="journal article" date="2013" name="Genome Announc.">
        <title>Genome Sequence of the Polycyclic Aromatic Hydrocarbon-Degrading Bacterium Strain Marinobacter nanhaiticus D15-8WT.</title>
        <authorList>
            <person name="Cui Z."/>
            <person name="Gao W."/>
            <person name="Li Q."/>
            <person name="Xu G."/>
            <person name="Zheng L."/>
        </authorList>
    </citation>
    <scope>NUCLEOTIDE SEQUENCE [LARGE SCALE GENOMIC DNA]</scope>
    <source>
        <strain evidence="3 4">D15-8W</strain>
    </source>
</reference>
<dbReference type="OrthoDB" id="6366112at2"/>
<dbReference type="eggNOG" id="COG2931">
    <property type="taxonomic scope" value="Bacteria"/>
</dbReference>
<protein>
    <submittedName>
        <fullName evidence="3">PEP-CTERM sorting domain-containing protein</fullName>
    </submittedName>
</protein>
<dbReference type="NCBIfam" id="TIGR02595">
    <property type="entry name" value="PEP_CTERM"/>
    <property type="match status" value="1"/>
</dbReference>
<evidence type="ECO:0000313" key="4">
    <source>
        <dbReference type="Proteomes" id="UP000013165"/>
    </source>
</evidence>
<keyword evidence="4" id="KW-1185">Reference proteome</keyword>
<evidence type="ECO:0000256" key="1">
    <source>
        <dbReference type="SAM" id="SignalP"/>
    </source>
</evidence>
<dbReference type="NCBIfam" id="NF038131">
    <property type="entry name" value="choice_anch_K"/>
    <property type="match status" value="1"/>
</dbReference>
<dbReference type="PATRIC" id="fig|626887.3.peg.1955"/>
<dbReference type="HOGENOM" id="CLU_1193695_0_0_6"/>
<dbReference type="EMBL" id="APLQ01000011">
    <property type="protein sequence ID" value="ENO15625.2"/>
    <property type="molecule type" value="Genomic_DNA"/>
</dbReference>